<accession>A0ABT3KXI7</accession>
<dbReference type="SUPFAM" id="SSF117987">
    <property type="entry name" value="CRISPR-associated protein"/>
    <property type="match status" value="1"/>
</dbReference>
<dbReference type="SMART" id="SM01101">
    <property type="entry name" value="CRISPR_assoc"/>
    <property type="match status" value="1"/>
</dbReference>
<comment type="caution">
    <text evidence="1">The sequence shown here is derived from an EMBL/GenBank/DDBJ whole genome shotgun (WGS) entry which is preliminary data.</text>
</comment>
<dbReference type="RefSeq" id="WP_265283014.1">
    <property type="nucleotide sequence ID" value="NZ_QZCW01000003.1"/>
</dbReference>
<name>A0ABT3KXI7_9BURK</name>
<evidence type="ECO:0000313" key="1">
    <source>
        <dbReference type="EMBL" id="MCW5322961.1"/>
    </source>
</evidence>
<proteinExistence type="predicted"/>
<reference evidence="2" key="1">
    <citation type="submission" date="2023-07" db="EMBL/GenBank/DDBJ databases">
        <title>Verminephrobacter genomes.</title>
        <authorList>
            <person name="Lund M.B."/>
        </authorList>
    </citation>
    <scope>NUCLEOTIDE SEQUENCE [LARGE SCALE GENOMIC DNA]</scope>
    <source>
        <strain evidence="2">AtM5-05</strain>
    </source>
</reference>
<gene>
    <name evidence="1" type="ORF">D5039_17970</name>
</gene>
<keyword evidence="2" id="KW-1185">Reference proteome</keyword>
<sequence>MSTPSLHLLHTLPDARLLAAWVARHHARPGERKEKAPDLGDALHGLLRAAFGQAAPQPFRYLDERQGLLAYTPLDADAMRAQVALADPLAAQTLGLGANDQHAGYRLRPFPTHWPAGHVLGFEVRLRPTVRAAKGEHDAFLHAVEQAQGAPLNRQTVYVQWLREHLAPREGAAREPWQGAVELLDDVHLAGYQRQQIVRRTQATSAQAARHGHVSDGPDALLKGHLRVLDPAAFAQLLARGVARHRAFGFGMLLLSRAT</sequence>
<dbReference type="EMBL" id="QZCW01000003">
    <property type="protein sequence ID" value="MCW5322961.1"/>
    <property type="molecule type" value="Genomic_DNA"/>
</dbReference>
<dbReference type="Gene3D" id="3.30.70.1210">
    <property type="entry name" value="Crispr-associated protein, domain 2"/>
    <property type="match status" value="1"/>
</dbReference>
<dbReference type="InterPro" id="IPR010179">
    <property type="entry name" value="CRISPR-assoc_prot_Cse3"/>
</dbReference>
<dbReference type="GeneID" id="77322919"/>
<organism evidence="1 2">
    <name type="scientific">Verminephrobacter aporrectodeae subsp. tuberculatae</name>
    <dbReference type="NCBI Taxonomy" id="1110392"/>
    <lineage>
        <taxon>Bacteria</taxon>
        <taxon>Pseudomonadati</taxon>
        <taxon>Pseudomonadota</taxon>
        <taxon>Betaproteobacteria</taxon>
        <taxon>Burkholderiales</taxon>
        <taxon>Comamonadaceae</taxon>
        <taxon>Verminephrobacter</taxon>
    </lineage>
</organism>
<dbReference type="Pfam" id="PF08798">
    <property type="entry name" value="CRISPR_assoc"/>
    <property type="match status" value="1"/>
</dbReference>
<dbReference type="Proteomes" id="UP001208935">
    <property type="component" value="Unassembled WGS sequence"/>
</dbReference>
<protein>
    <submittedName>
        <fullName evidence="1">Type I-E CRISPR-associated protein Cas6/Cse3/CasE</fullName>
    </submittedName>
</protein>
<evidence type="ECO:0000313" key="2">
    <source>
        <dbReference type="Proteomes" id="UP001208935"/>
    </source>
</evidence>